<feature type="region of interest" description="Disordered" evidence="9">
    <location>
        <begin position="1"/>
        <end position="29"/>
    </location>
</feature>
<dbReference type="OrthoDB" id="342981at2759"/>
<accession>A0A9W9TB38</accession>
<dbReference type="InterPro" id="IPR019529">
    <property type="entry name" value="Syntaxin-18_N"/>
</dbReference>
<comment type="similarity">
    <text evidence="2">Belongs to the syntaxin family.</text>
</comment>
<feature type="compositionally biased region" description="Polar residues" evidence="9">
    <location>
        <begin position="1"/>
        <end position="13"/>
    </location>
</feature>
<dbReference type="AlphaFoldDB" id="A0A9W9TB38"/>
<keyword evidence="4" id="KW-0812">Transmembrane</keyword>
<dbReference type="GO" id="GO:0031201">
    <property type="term" value="C:SNARE complex"/>
    <property type="evidence" value="ECO:0007669"/>
    <property type="project" value="TreeGrafter"/>
</dbReference>
<evidence type="ECO:0000256" key="7">
    <source>
        <dbReference type="ARBA" id="ARBA00023054"/>
    </source>
</evidence>
<comment type="caution">
    <text evidence="11">The sequence shown here is derived from an EMBL/GenBank/DDBJ whole genome shotgun (WGS) entry which is preliminary data.</text>
</comment>
<feature type="compositionally biased region" description="Polar residues" evidence="9">
    <location>
        <begin position="61"/>
        <end position="73"/>
    </location>
</feature>
<evidence type="ECO:0000313" key="12">
    <source>
        <dbReference type="Proteomes" id="UP001150904"/>
    </source>
</evidence>
<keyword evidence="3" id="KW-0813">Transport</keyword>
<sequence length="358" mass="39431">MTDLTPTLNQLLSAKNGPSIPNKSRPSPETADEFLKEAYRINSHIHSLLKYLQTIRHAYLSTTAPQRRNPNTSTRKDSNPTPPSKTQSHLTDPERDAVDSSTALLLRDLAASISNLASAETLRQETESSILRKKYGHSAAGQLLWRWAGGAGIGEEDEGKSEEQVRAEESAKTTRTVREGVLWFLRTGLEGAASVQREMVEKRIERVREKEKSVLYKNAVPGAKVPPAASEYGAGSKSAPPVPTPDAVVLSEADSARIEAQLSPEQLQLFAEENDSMLRHYEDTLGKVQNAEKSLIEISSLQETLVTHLSTQEEYISQLVSDVDTTQTNVGRGNRELKRATERRSTAQAVFWGTIGLC</sequence>
<keyword evidence="6" id="KW-1133">Transmembrane helix</keyword>
<evidence type="ECO:0000256" key="5">
    <source>
        <dbReference type="ARBA" id="ARBA00022927"/>
    </source>
</evidence>
<feature type="domain" description="T-SNARE coiled-coil homology" evidence="10">
    <location>
        <begin position="278"/>
        <end position="340"/>
    </location>
</feature>
<evidence type="ECO:0000256" key="4">
    <source>
        <dbReference type="ARBA" id="ARBA00022692"/>
    </source>
</evidence>
<evidence type="ECO:0000256" key="1">
    <source>
        <dbReference type="ARBA" id="ARBA00004211"/>
    </source>
</evidence>
<dbReference type="Pfam" id="PF10496">
    <property type="entry name" value="Syntaxin-18_N"/>
    <property type="match status" value="1"/>
</dbReference>
<gene>
    <name evidence="11" type="ORF">N7498_002306</name>
</gene>
<evidence type="ECO:0000256" key="6">
    <source>
        <dbReference type="ARBA" id="ARBA00022989"/>
    </source>
</evidence>
<dbReference type="SUPFAM" id="SSF58038">
    <property type="entry name" value="SNARE fusion complex"/>
    <property type="match status" value="1"/>
</dbReference>
<dbReference type="Proteomes" id="UP001150904">
    <property type="component" value="Unassembled WGS sequence"/>
</dbReference>
<evidence type="ECO:0000313" key="11">
    <source>
        <dbReference type="EMBL" id="KAJ5215899.1"/>
    </source>
</evidence>
<name>A0A9W9TB38_9EURO</name>
<dbReference type="RefSeq" id="XP_058311712.1">
    <property type="nucleotide sequence ID" value="XM_058449368.1"/>
</dbReference>
<dbReference type="GO" id="GO:0006890">
    <property type="term" value="P:retrograde vesicle-mediated transport, Golgi to endoplasmic reticulum"/>
    <property type="evidence" value="ECO:0007669"/>
    <property type="project" value="TreeGrafter"/>
</dbReference>
<keyword evidence="8" id="KW-0472">Membrane</keyword>
<keyword evidence="5" id="KW-0653">Protein transport</keyword>
<evidence type="ECO:0000259" key="10">
    <source>
        <dbReference type="PROSITE" id="PS50192"/>
    </source>
</evidence>
<dbReference type="Gene3D" id="1.20.5.110">
    <property type="match status" value="1"/>
</dbReference>
<evidence type="ECO:0000256" key="3">
    <source>
        <dbReference type="ARBA" id="ARBA00022448"/>
    </source>
</evidence>
<keyword evidence="7" id="KW-0175">Coiled coil</keyword>
<comment type="subcellular location">
    <subcellularLocation>
        <location evidence="1">Membrane</location>
        <topology evidence="1">Single-pass type IV membrane protein</topology>
    </subcellularLocation>
</comment>
<reference evidence="11" key="1">
    <citation type="submission" date="2022-12" db="EMBL/GenBank/DDBJ databases">
        <authorList>
            <person name="Petersen C."/>
        </authorList>
    </citation>
    <scope>NUCLEOTIDE SEQUENCE</scope>
    <source>
        <strain evidence="11">IBT 15544</strain>
    </source>
</reference>
<evidence type="ECO:0000256" key="9">
    <source>
        <dbReference type="SAM" id="MobiDB-lite"/>
    </source>
</evidence>
<dbReference type="PROSITE" id="PS50192">
    <property type="entry name" value="T_SNARE"/>
    <property type="match status" value="1"/>
</dbReference>
<feature type="region of interest" description="Disordered" evidence="9">
    <location>
        <begin position="61"/>
        <end position="99"/>
    </location>
</feature>
<dbReference type="GO" id="GO:0005783">
    <property type="term" value="C:endoplasmic reticulum"/>
    <property type="evidence" value="ECO:0007669"/>
    <property type="project" value="TreeGrafter"/>
</dbReference>
<dbReference type="GO" id="GO:0015031">
    <property type="term" value="P:protein transport"/>
    <property type="evidence" value="ECO:0007669"/>
    <property type="project" value="UniProtKB-KW"/>
</dbReference>
<dbReference type="GeneID" id="83176669"/>
<dbReference type="EMBL" id="JAPQKR010000005">
    <property type="protein sequence ID" value="KAJ5215899.1"/>
    <property type="molecule type" value="Genomic_DNA"/>
</dbReference>
<evidence type="ECO:0000256" key="2">
    <source>
        <dbReference type="ARBA" id="ARBA00009063"/>
    </source>
</evidence>
<reference evidence="11" key="2">
    <citation type="journal article" date="2023" name="IMA Fungus">
        <title>Comparative genomic study of the Penicillium genus elucidates a diverse pangenome and 15 lateral gene transfer events.</title>
        <authorList>
            <person name="Petersen C."/>
            <person name="Sorensen T."/>
            <person name="Nielsen M.R."/>
            <person name="Sondergaard T.E."/>
            <person name="Sorensen J.L."/>
            <person name="Fitzpatrick D.A."/>
            <person name="Frisvad J.C."/>
            <person name="Nielsen K.L."/>
        </authorList>
    </citation>
    <scope>NUCLEOTIDE SEQUENCE</scope>
    <source>
        <strain evidence="11">IBT 15544</strain>
    </source>
</reference>
<proteinExistence type="inferred from homology"/>
<protein>
    <submittedName>
        <fullName evidence="11">SNARE-complex protein Syntaxin-18 N-terminal</fullName>
    </submittedName>
</protein>
<organism evidence="11 12">
    <name type="scientific">Penicillium cinerascens</name>
    <dbReference type="NCBI Taxonomy" id="70096"/>
    <lineage>
        <taxon>Eukaryota</taxon>
        <taxon>Fungi</taxon>
        <taxon>Dikarya</taxon>
        <taxon>Ascomycota</taxon>
        <taxon>Pezizomycotina</taxon>
        <taxon>Eurotiomycetes</taxon>
        <taxon>Eurotiomycetidae</taxon>
        <taxon>Eurotiales</taxon>
        <taxon>Aspergillaceae</taxon>
        <taxon>Penicillium</taxon>
    </lineage>
</organism>
<dbReference type="PANTHER" id="PTHR15959">
    <property type="entry name" value="SYNTAXIN-18"/>
    <property type="match status" value="1"/>
</dbReference>
<evidence type="ECO:0000256" key="8">
    <source>
        <dbReference type="ARBA" id="ARBA00023136"/>
    </source>
</evidence>
<keyword evidence="12" id="KW-1185">Reference proteome</keyword>
<dbReference type="PANTHER" id="PTHR15959:SF0">
    <property type="entry name" value="SYNTAXIN-18"/>
    <property type="match status" value="1"/>
</dbReference>
<dbReference type="InterPro" id="IPR000727">
    <property type="entry name" value="T_SNARE_dom"/>
</dbReference>